<name>A0A5J4VA59_9EUKA</name>
<dbReference type="AlphaFoldDB" id="A0A5J4VA59"/>
<accession>A0A5J4VA59</accession>
<evidence type="ECO:0000313" key="1">
    <source>
        <dbReference type="EMBL" id="KAA6379478.1"/>
    </source>
</evidence>
<evidence type="ECO:0000313" key="2">
    <source>
        <dbReference type="Proteomes" id="UP000324800"/>
    </source>
</evidence>
<dbReference type="EMBL" id="SNRW01008469">
    <property type="protein sequence ID" value="KAA6379478.1"/>
    <property type="molecule type" value="Genomic_DNA"/>
</dbReference>
<protein>
    <submittedName>
        <fullName evidence="1">Uncharacterized protein</fullName>
    </submittedName>
</protein>
<proteinExistence type="predicted"/>
<sequence>MHHLLQRRRTPPLFIGLWALQPSSQQIFTWSISSQSQSGSSGTCDKDTPYLDRVSRNVLHLLEFKIREILASHKFQDA</sequence>
<organism evidence="1 2">
    <name type="scientific">Streblomastix strix</name>
    <dbReference type="NCBI Taxonomy" id="222440"/>
    <lineage>
        <taxon>Eukaryota</taxon>
        <taxon>Metamonada</taxon>
        <taxon>Preaxostyla</taxon>
        <taxon>Oxymonadida</taxon>
        <taxon>Streblomastigidae</taxon>
        <taxon>Streblomastix</taxon>
    </lineage>
</organism>
<dbReference type="Proteomes" id="UP000324800">
    <property type="component" value="Unassembled WGS sequence"/>
</dbReference>
<gene>
    <name evidence="1" type="ORF">EZS28_024995</name>
</gene>
<reference evidence="1 2" key="1">
    <citation type="submission" date="2019-03" db="EMBL/GenBank/DDBJ databases">
        <title>Single cell metagenomics reveals metabolic interactions within the superorganism composed of flagellate Streblomastix strix and complex community of Bacteroidetes bacteria on its surface.</title>
        <authorList>
            <person name="Treitli S.C."/>
            <person name="Kolisko M."/>
            <person name="Husnik F."/>
            <person name="Keeling P."/>
            <person name="Hampl V."/>
        </authorList>
    </citation>
    <scope>NUCLEOTIDE SEQUENCE [LARGE SCALE GENOMIC DNA]</scope>
    <source>
        <strain evidence="1">ST1C</strain>
    </source>
</reference>
<comment type="caution">
    <text evidence="1">The sequence shown here is derived from an EMBL/GenBank/DDBJ whole genome shotgun (WGS) entry which is preliminary data.</text>
</comment>